<dbReference type="SUPFAM" id="SSF54928">
    <property type="entry name" value="RNA-binding domain, RBD"/>
    <property type="match status" value="2"/>
</dbReference>
<feature type="domain" description="Splicing factor RBM39 linker" evidence="6">
    <location>
        <begin position="892"/>
        <end position="961"/>
    </location>
</feature>
<dbReference type="Proteomes" id="UP000751190">
    <property type="component" value="Unassembled WGS sequence"/>
</dbReference>
<feature type="region of interest" description="Disordered" evidence="4">
    <location>
        <begin position="724"/>
        <end position="749"/>
    </location>
</feature>
<evidence type="ECO:0000256" key="3">
    <source>
        <dbReference type="ARBA" id="ARBA00022884"/>
    </source>
</evidence>
<feature type="region of interest" description="Disordered" evidence="4">
    <location>
        <begin position="450"/>
        <end position="574"/>
    </location>
</feature>
<feature type="transmembrane region" description="Helical" evidence="5">
    <location>
        <begin position="121"/>
        <end position="144"/>
    </location>
</feature>
<feature type="region of interest" description="Disordered" evidence="4">
    <location>
        <begin position="380"/>
        <end position="405"/>
    </location>
</feature>
<keyword evidence="8" id="KW-1185">Reference proteome</keyword>
<dbReference type="Gene3D" id="3.30.70.330">
    <property type="match status" value="2"/>
</dbReference>
<keyword evidence="5" id="KW-1133">Transmembrane helix</keyword>
<keyword evidence="2" id="KW-0677">Repeat</keyword>
<evidence type="ECO:0000256" key="1">
    <source>
        <dbReference type="ARBA" id="ARBA00022553"/>
    </source>
</evidence>
<feature type="compositionally biased region" description="Basic and acidic residues" evidence="4">
    <location>
        <begin position="473"/>
        <end position="487"/>
    </location>
</feature>
<feature type="compositionally biased region" description="Pro residues" evidence="4">
    <location>
        <begin position="730"/>
        <end position="744"/>
    </location>
</feature>
<dbReference type="EMBL" id="JAGTXO010000067">
    <property type="protein sequence ID" value="KAG8457592.1"/>
    <property type="molecule type" value="Genomic_DNA"/>
</dbReference>
<comment type="caution">
    <text evidence="7">The sequence shown here is derived from an EMBL/GenBank/DDBJ whole genome shotgun (WGS) entry which is preliminary data.</text>
</comment>
<dbReference type="GO" id="GO:0006397">
    <property type="term" value="P:mRNA processing"/>
    <property type="evidence" value="ECO:0007669"/>
    <property type="project" value="InterPro"/>
</dbReference>
<evidence type="ECO:0000313" key="8">
    <source>
        <dbReference type="Proteomes" id="UP000751190"/>
    </source>
</evidence>
<dbReference type="AlphaFoldDB" id="A0A8J5XBF8"/>
<evidence type="ECO:0000256" key="5">
    <source>
        <dbReference type="SAM" id="Phobius"/>
    </source>
</evidence>
<dbReference type="InterPro" id="IPR029123">
    <property type="entry name" value="RBM39_linker"/>
</dbReference>
<dbReference type="GO" id="GO:0005634">
    <property type="term" value="C:nucleus"/>
    <property type="evidence" value="ECO:0007669"/>
    <property type="project" value="InterPro"/>
</dbReference>
<keyword evidence="1" id="KW-0597">Phosphoprotein</keyword>
<dbReference type="InterPro" id="IPR012677">
    <property type="entry name" value="Nucleotide-bd_a/b_plait_sf"/>
</dbReference>
<evidence type="ECO:0000313" key="7">
    <source>
        <dbReference type="EMBL" id="KAG8457592.1"/>
    </source>
</evidence>
<keyword evidence="3" id="KW-0694">RNA-binding</keyword>
<feature type="compositionally biased region" description="Low complexity" evidence="4">
    <location>
        <begin position="450"/>
        <end position="472"/>
    </location>
</feature>
<sequence length="1058" mass="107249">MLLAQKAALNNRVRVRLQGIRELELRLYTRNCNLLATVSAVTAGAAYFGLLYRTKPDYGLGGHASQAGSPAEAAYVLLLTATLGLSVQCTLVASLTAMLGPGLALRGPDGAVPIAVELMRVFYSLALLLELAGLAAFLATAVAFTWASGLSAVARLLAGCALASSAAAIVRYAAHLRALFSLPDGGPAGSAIDYADGWVGERDGCRATDAPRAPCAMADGARARGAGGRGCAPADDGGGSHCAGPVHAQLRPVDDVGLPHVERVRSVAEGGPHAPSSARAAAWPAAALDGAGEMACRGVSTPAMCRSSVGAGTRGGEARACARVERADDGVALDTLLLRTAAHGTRAVRAAVQGLRARARQRPADQRRVAYARMAAAGGGALGDGEDEGGGGFASRPPSADGALHGGDAELEVAVVEPPWGAHTGVRTSRDALALAEGVDAHASQRARVAVAAERGAMQPRAAPSRSGSESESGGRYDRDRYYDRREYRRSRSPRRGSARDAPRRSARSRSRSPGRGGGYRRESRYGNGRERSFSPRRGWRDRAGINVASARPPFGASAPPRAADGDEASGGGTAGANSALTLIARQLPPSATAEAVRAAFSHFGPVGDVRLVTSGGRRGGGARGADVAGEDGASRNDAPARCLGVGFIEMATEEGYVAALAAGQLHFEAHAGGTDGASDALASMLSSSIVVIQPGALPAKISAPPTLPALGAPAPFAPAVVGSSGGAPLAPPPPPPPPPPPAAQPCAGAASHTAATSVWLAHCGVQAAAATTAMFGSAAHAALPPPPPPPPPGAPALLGACAVQPPLGTPWPAGASVRPPDGQMTEELRAAVAAATAKLATSACAQPAAGYGAPPFGGAAGCGAAGGGAFALPPPPAPPAFADDGSLDEGGGCRKLGMSQRTALMSKLALTAKLQLPAHTLRATAAAVPDLASDSITSLQQAGSTEHLSRCLLLKGMFDRLSDEASAPSFYADLETEVRAECAAASTGRVLHVAADRWSNGFIYVKFEQLRDCVSAVARLDGRFFAKQRIRAEHIREADYDRKWPKAKAADATAALL</sequence>
<evidence type="ECO:0000259" key="6">
    <source>
        <dbReference type="Pfam" id="PF15519"/>
    </source>
</evidence>
<keyword evidence="5" id="KW-0812">Transmembrane</keyword>
<accession>A0A8J5XBF8</accession>
<feature type="transmembrane region" description="Helical" evidence="5">
    <location>
        <begin position="34"/>
        <end position="52"/>
    </location>
</feature>
<dbReference type="OrthoDB" id="5411533at2759"/>
<feature type="compositionally biased region" description="Basic and acidic residues" evidence="4">
    <location>
        <begin position="520"/>
        <end position="544"/>
    </location>
</feature>
<organism evidence="7 8">
    <name type="scientific">Diacronema lutheri</name>
    <name type="common">Unicellular marine alga</name>
    <name type="synonym">Monochrysis lutheri</name>
    <dbReference type="NCBI Taxonomy" id="2081491"/>
    <lineage>
        <taxon>Eukaryota</taxon>
        <taxon>Haptista</taxon>
        <taxon>Haptophyta</taxon>
        <taxon>Pavlovophyceae</taxon>
        <taxon>Pavlovales</taxon>
        <taxon>Pavlovaceae</taxon>
        <taxon>Diacronema</taxon>
    </lineage>
</organism>
<evidence type="ECO:0000256" key="2">
    <source>
        <dbReference type="ARBA" id="ARBA00022737"/>
    </source>
</evidence>
<gene>
    <name evidence="7" type="ORF">KFE25_003746</name>
</gene>
<dbReference type="InterPro" id="IPR035979">
    <property type="entry name" value="RBD_domain_sf"/>
</dbReference>
<name>A0A8J5XBF8_DIALT</name>
<dbReference type="Pfam" id="PF15519">
    <property type="entry name" value="RBM39linker"/>
    <property type="match status" value="1"/>
</dbReference>
<dbReference type="PANTHER" id="PTHR48036">
    <property type="entry name" value="SPLICING FACTOR (PAD-1), PUTATIVE (AFU_ORTHOLOGUE AFUA_1G15810)-RELATED"/>
    <property type="match status" value="1"/>
</dbReference>
<dbReference type="InterPro" id="IPR006509">
    <property type="entry name" value="RBM39_SF"/>
</dbReference>
<proteinExistence type="predicted"/>
<dbReference type="GO" id="GO:0003723">
    <property type="term" value="F:RNA binding"/>
    <property type="evidence" value="ECO:0007669"/>
    <property type="project" value="UniProtKB-KW"/>
</dbReference>
<feature type="transmembrane region" description="Helical" evidence="5">
    <location>
        <begin position="73"/>
        <end position="101"/>
    </location>
</feature>
<keyword evidence="5" id="KW-0472">Membrane</keyword>
<feature type="compositionally biased region" description="Basic residues" evidence="4">
    <location>
        <begin position="488"/>
        <end position="497"/>
    </location>
</feature>
<feature type="region of interest" description="Disordered" evidence="4">
    <location>
        <begin position="615"/>
        <end position="636"/>
    </location>
</feature>
<protein>
    <recommendedName>
        <fullName evidence="6">Splicing factor RBM39 linker domain-containing protein</fullName>
    </recommendedName>
</protein>
<reference evidence="7" key="1">
    <citation type="submission" date="2021-05" db="EMBL/GenBank/DDBJ databases">
        <title>The genome of the haptophyte Pavlova lutheri (Diacronema luteri, Pavlovales) - a model for lipid biosynthesis in eukaryotic algae.</title>
        <authorList>
            <person name="Hulatt C.J."/>
            <person name="Posewitz M.C."/>
        </authorList>
    </citation>
    <scope>NUCLEOTIDE SEQUENCE</scope>
    <source>
        <strain evidence="7">NIVA-4/92</strain>
    </source>
</reference>
<evidence type="ECO:0000256" key="4">
    <source>
        <dbReference type="SAM" id="MobiDB-lite"/>
    </source>
</evidence>